<dbReference type="GO" id="GO:0016878">
    <property type="term" value="F:acid-thiol ligase activity"/>
    <property type="evidence" value="ECO:0007669"/>
    <property type="project" value="UniProtKB-ARBA"/>
</dbReference>
<dbReference type="InterPro" id="IPR020845">
    <property type="entry name" value="AMP-binding_CS"/>
</dbReference>
<dbReference type="InterPro" id="IPR042099">
    <property type="entry name" value="ANL_N_sf"/>
</dbReference>
<dbReference type="PANTHER" id="PTHR43767:SF1">
    <property type="entry name" value="NONRIBOSOMAL PEPTIDE SYNTHASE PES1 (EUROFUNG)-RELATED"/>
    <property type="match status" value="1"/>
</dbReference>
<dbReference type="SUPFAM" id="SSF56801">
    <property type="entry name" value="Acetyl-CoA synthetase-like"/>
    <property type="match status" value="1"/>
</dbReference>
<evidence type="ECO:0000259" key="1">
    <source>
        <dbReference type="Pfam" id="PF00501"/>
    </source>
</evidence>
<name>A0A9D7FFM7_9RHOO</name>
<dbReference type="InterPro" id="IPR045851">
    <property type="entry name" value="AMP-bd_C_sf"/>
</dbReference>
<evidence type="ECO:0000313" key="4">
    <source>
        <dbReference type="Proteomes" id="UP000886602"/>
    </source>
</evidence>
<dbReference type="Gene3D" id="3.30.300.30">
    <property type="match status" value="1"/>
</dbReference>
<dbReference type="Gene3D" id="3.40.50.12780">
    <property type="entry name" value="N-terminal domain of ligase-like"/>
    <property type="match status" value="1"/>
</dbReference>
<dbReference type="AlphaFoldDB" id="A0A9D7FFM7"/>
<dbReference type="InterPro" id="IPR050237">
    <property type="entry name" value="ATP-dep_AMP-bd_enzyme"/>
</dbReference>
<dbReference type="CDD" id="cd04433">
    <property type="entry name" value="AFD_class_I"/>
    <property type="match status" value="1"/>
</dbReference>
<dbReference type="PROSITE" id="PS00455">
    <property type="entry name" value="AMP_BINDING"/>
    <property type="match status" value="1"/>
</dbReference>
<comment type="caution">
    <text evidence="3">The sequence shown here is derived from an EMBL/GenBank/DDBJ whole genome shotgun (WGS) entry which is preliminary data.</text>
</comment>
<sequence>MYFDLNVGNLAEPISGRSWTRQEIQGQVARRVARFQRHGLLRGDRVFLPFGNSLEFFAELLAIWKLGACAVPIDARLTAFEIKTLVAAAQPRLAVLDHLTEAMIRQALADAGVPAFETTETGDEEATAGLSQLDDDALILFTSGSTGAPKGVVHTHRSLRARWMGIHDQLGLVPFARSLCLLPTHFGHGLICNCLYPWLAGQDLFITPPFRPEIIMRLGRLIDDNRITFMSSVPAIWKLATKLGKPPQAGTLQRVHCGSAPLSAHAWEEIRTWTGTRNVCNAYGITETGSWVAGLSEDADCAAEDGLIGVGWGAVIKVLRTSDTERPLRPDDECATGESGFVWLNTPALMKGYFQRDDLTALAVSEGWFLTGDIGFIDERGRLVLRGRERDEINKGGMKIYPADIDTVVERFAGASDVCTFALDDEIYGQAVGLAVVLGNPEDATIRALYEWMKSQLAEHKMPVRWWVIDEIPRTSRGKINRDAVKAFCVTRDALDLSRILDGEKPR</sequence>
<dbReference type="PANTHER" id="PTHR43767">
    <property type="entry name" value="LONG-CHAIN-FATTY-ACID--COA LIGASE"/>
    <property type="match status" value="1"/>
</dbReference>
<dbReference type="Pfam" id="PF13193">
    <property type="entry name" value="AMP-binding_C"/>
    <property type="match status" value="1"/>
</dbReference>
<dbReference type="Pfam" id="PF00501">
    <property type="entry name" value="AMP-binding"/>
    <property type="match status" value="1"/>
</dbReference>
<gene>
    <name evidence="3" type="ORF">IPJ48_10160</name>
</gene>
<protein>
    <submittedName>
        <fullName evidence="3">Acyl--CoA ligase</fullName>
    </submittedName>
</protein>
<keyword evidence="3" id="KW-0436">Ligase</keyword>
<organism evidence="3 4">
    <name type="scientific">Candidatus Propionivibrio dominans</name>
    <dbReference type="NCBI Taxonomy" id="2954373"/>
    <lineage>
        <taxon>Bacteria</taxon>
        <taxon>Pseudomonadati</taxon>
        <taxon>Pseudomonadota</taxon>
        <taxon>Betaproteobacteria</taxon>
        <taxon>Rhodocyclales</taxon>
        <taxon>Rhodocyclaceae</taxon>
        <taxon>Propionivibrio</taxon>
    </lineage>
</organism>
<dbReference type="EMBL" id="JADJNC010000014">
    <property type="protein sequence ID" value="MBK7423419.1"/>
    <property type="molecule type" value="Genomic_DNA"/>
</dbReference>
<feature type="domain" description="AMP-dependent synthetase/ligase" evidence="1">
    <location>
        <begin position="16"/>
        <end position="354"/>
    </location>
</feature>
<feature type="domain" description="AMP-binding enzyme C-terminal" evidence="2">
    <location>
        <begin position="405"/>
        <end position="479"/>
    </location>
</feature>
<dbReference type="Proteomes" id="UP000886602">
    <property type="component" value="Unassembled WGS sequence"/>
</dbReference>
<dbReference type="InterPro" id="IPR025110">
    <property type="entry name" value="AMP-bd_C"/>
</dbReference>
<dbReference type="InterPro" id="IPR000873">
    <property type="entry name" value="AMP-dep_synth/lig_dom"/>
</dbReference>
<evidence type="ECO:0000313" key="3">
    <source>
        <dbReference type="EMBL" id="MBK7423419.1"/>
    </source>
</evidence>
<evidence type="ECO:0000259" key="2">
    <source>
        <dbReference type="Pfam" id="PF13193"/>
    </source>
</evidence>
<proteinExistence type="predicted"/>
<reference evidence="3" key="1">
    <citation type="submission" date="2020-10" db="EMBL/GenBank/DDBJ databases">
        <title>Connecting structure to function with the recovery of over 1000 high-quality activated sludge metagenome-assembled genomes encoding full-length rRNA genes using long-read sequencing.</title>
        <authorList>
            <person name="Singleton C.M."/>
            <person name="Petriglieri F."/>
            <person name="Kristensen J.M."/>
            <person name="Kirkegaard R.H."/>
            <person name="Michaelsen T.Y."/>
            <person name="Andersen M.H."/>
            <person name="Karst S.M."/>
            <person name="Dueholm M.S."/>
            <person name="Nielsen P.H."/>
            <person name="Albertsen M."/>
        </authorList>
    </citation>
    <scope>NUCLEOTIDE SEQUENCE</scope>
    <source>
        <strain evidence="3">EsbW_18-Q3-R4-48_MAXAC.044</strain>
    </source>
</reference>
<accession>A0A9D7FFM7</accession>